<organism evidence="2 3">
    <name type="scientific">Neolewinella aurantiaca</name>
    <dbReference type="NCBI Taxonomy" id="2602767"/>
    <lineage>
        <taxon>Bacteria</taxon>
        <taxon>Pseudomonadati</taxon>
        <taxon>Bacteroidota</taxon>
        <taxon>Saprospiria</taxon>
        <taxon>Saprospirales</taxon>
        <taxon>Lewinellaceae</taxon>
        <taxon>Neolewinella</taxon>
    </lineage>
</organism>
<evidence type="ECO:0000256" key="1">
    <source>
        <dbReference type="SAM" id="SignalP"/>
    </source>
</evidence>
<dbReference type="RefSeq" id="WP_147929875.1">
    <property type="nucleotide sequence ID" value="NZ_VOXD01000007.1"/>
</dbReference>
<sequence>MRYTLLVFLASFASLAFCQTPAAIPHDSIFTTPDWVEVSEGERKGYVLRLTKEGNFEEDAGEDRQRPYRYLMGRWKVDSAAQTFTLSVDGQMGKSGVHRRYLQGRDFYLIYDFNSLEDGKLVLTDQLTGDQRVFMATERKEYEEPAMRRLPKPGKKQGGFKLPDGWGGFTGRASF</sequence>
<gene>
    <name evidence="2" type="ORF">FUA23_06275</name>
</gene>
<evidence type="ECO:0000313" key="3">
    <source>
        <dbReference type="Proteomes" id="UP000321907"/>
    </source>
</evidence>
<reference evidence="2 3" key="1">
    <citation type="submission" date="2019-08" db="EMBL/GenBank/DDBJ databases">
        <title>Lewinella sp. strain SSH13 Genome sequencing and assembly.</title>
        <authorList>
            <person name="Kim I."/>
        </authorList>
    </citation>
    <scope>NUCLEOTIDE SEQUENCE [LARGE SCALE GENOMIC DNA]</scope>
    <source>
        <strain evidence="2 3">SSH13</strain>
    </source>
</reference>
<evidence type="ECO:0000313" key="2">
    <source>
        <dbReference type="EMBL" id="TXF90393.1"/>
    </source>
</evidence>
<accession>A0A5C7FR51</accession>
<dbReference type="AlphaFoldDB" id="A0A5C7FR51"/>
<protein>
    <submittedName>
        <fullName evidence="2">Uncharacterized protein</fullName>
    </submittedName>
</protein>
<dbReference type="OrthoDB" id="1493204at2"/>
<keyword evidence="3" id="KW-1185">Reference proteome</keyword>
<feature type="chain" id="PRO_5023117557" evidence="1">
    <location>
        <begin position="19"/>
        <end position="175"/>
    </location>
</feature>
<comment type="caution">
    <text evidence="2">The sequence shown here is derived from an EMBL/GenBank/DDBJ whole genome shotgun (WGS) entry which is preliminary data.</text>
</comment>
<feature type="signal peptide" evidence="1">
    <location>
        <begin position="1"/>
        <end position="18"/>
    </location>
</feature>
<proteinExistence type="predicted"/>
<dbReference type="EMBL" id="VOXD01000007">
    <property type="protein sequence ID" value="TXF90393.1"/>
    <property type="molecule type" value="Genomic_DNA"/>
</dbReference>
<name>A0A5C7FR51_9BACT</name>
<keyword evidence="1" id="KW-0732">Signal</keyword>
<dbReference type="Proteomes" id="UP000321907">
    <property type="component" value="Unassembled WGS sequence"/>
</dbReference>